<dbReference type="InterPro" id="IPR053443">
    <property type="entry name" value="Conjugal_Transfer_TraC"/>
</dbReference>
<evidence type="ECO:0000256" key="1">
    <source>
        <dbReference type="SAM" id="MobiDB-lite"/>
    </source>
</evidence>
<comment type="caution">
    <text evidence="2">The sequence shown here is derived from an EMBL/GenBank/DDBJ whole genome shotgun (WGS) entry which is preliminary data.</text>
</comment>
<proteinExistence type="predicted"/>
<dbReference type="NCBIfam" id="NF043004">
    <property type="entry name" value="CjTranTraC_Agrob"/>
    <property type="match status" value="1"/>
</dbReference>
<sequence length="147" mass="15756">MDPLLRNGGIILQSVGLADVQICTFLRMCFWGNLAAEQSRQDFQGDATGMKKPSSKIREEIARLQDQLRQAETREAERIGRIALKAGLGEIEIEETELQAAFEEITGRFRGGKAASTGKRNAGDGRTAGETGTTIETGAAAGSGREA</sequence>
<organism evidence="2 3">
    <name type="scientific">Agrobacterium tumefaciens str. B6</name>
    <dbReference type="NCBI Taxonomy" id="1183423"/>
    <lineage>
        <taxon>Bacteria</taxon>
        <taxon>Pseudomonadati</taxon>
        <taxon>Pseudomonadota</taxon>
        <taxon>Alphaproteobacteria</taxon>
        <taxon>Hyphomicrobiales</taxon>
        <taxon>Rhizobiaceae</taxon>
        <taxon>Rhizobium/Agrobacterium group</taxon>
        <taxon>Agrobacterium</taxon>
        <taxon>Agrobacterium tumefaciens complex</taxon>
    </lineage>
</organism>
<feature type="region of interest" description="Disordered" evidence="1">
    <location>
        <begin position="111"/>
        <end position="147"/>
    </location>
</feature>
<name>A0A822V9S2_AGRTU</name>
<dbReference type="NCBIfam" id="NF010422">
    <property type="entry name" value="PRK13848.1"/>
    <property type="match status" value="1"/>
</dbReference>
<reference evidence="2 3" key="1">
    <citation type="submission" date="2016-01" db="EMBL/GenBank/DDBJ databases">
        <authorList>
            <person name="Regsiter A."/>
            <person name="william w."/>
        </authorList>
    </citation>
    <scope>NUCLEOTIDE SEQUENCE [LARGE SCALE GENOMIC DNA]</scope>
    <source>
        <strain evidence="2 3">B6</strain>
    </source>
</reference>
<dbReference type="EMBL" id="FCNL01000042">
    <property type="protein sequence ID" value="CVI25348.1"/>
    <property type="molecule type" value="Genomic_DNA"/>
</dbReference>
<evidence type="ECO:0000313" key="3">
    <source>
        <dbReference type="Proteomes" id="UP000192074"/>
    </source>
</evidence>
<gene>
    <name evidence="2" type="ORF">AGR4A_pAt30163</name>
</gene>
<dbReference type="Pfam" id="PF07820">
    <property type="entry name" value="TraC"/>
    <property type="match status" value="1"/>
</dbReference>
<protein>
    <submittedName>
        <fullName evidence="2">Conjugal transfer protein TraC (Modular protein)</fullName>
    </submittedName>
</protein>
<accession>A0A822V9S2</accession>
<evidence type="ECO:0000313" key="2">
    <source>
        <dbReference type="EMBL" id="CVI25348.1"/>
    </source>
</evidence>
<dbReference type="InterPro" id="IPR012930">
    <property type="entry name" value="TraC"/>
</dbReference>
<feature type="compositionally biased region" description="Low complexity" evidence="1">
    <location>
        <begin position="128"/>
        <end position="147"/>
    </location>
</feature>
<dbReference type="AlphaFoldDB" id="A0A822V9S2"/>
<dbReference type="Proteomes" id="UP000192074">
    <property type="component" value="Unassembled WGS sequence"/>
</dbReference>